<evidence type="ECO:0000313" key="8">
    <source>
        <dbReference type="EMBL" id="CAK0840089.1"/>
    </source>
</evidence>
<keyword evidence="2" id="KW-0808">Transferase</keyword>
<dbReference type="SUPFAM" id="SSF56112">
    <property type="entry name" value="Protein kinase-like (PK-like)"/>
    <property type="match status" value="1"/>
</dbReference>
<evidence type="ECO:0000313" key="9">
    <source>
        <dbReference type="Proteomes" id="UP001189429"/>
    </source>
</evidence>
<dbReference type="EMBL" id="CAUYUJ010014348">
    <property type="protein sequence ID" value="CAK0840089.1"/>
    <property type="molecule type" value="Genomic_DNA"/>
</dbReference>
<accession>A0ABN9T554</accession>
<keyword evidence="1" id="KW-0723">Serine/threonine-protein kinase</keyword>
<dbReference type="Proteomes" id="UP001189429">
    <property type="component" value="Unassembled WGS sequence"/>
</dbReference>
<keyword evidence="5" id="KW-0067">ATP-binding</keyword>
<name>A0ABN9T554_9DINO</name>
<dbReference type="InterPro" id="IPR050205">
    <property type="entry name" value="CDPK_Ser/Thr_kinases"/>
</dbReference>
<evidence type="ECO:0000256" key="1">
    <source>
        <dbReference type="ARBA" id="ARBA00022527"/>
    </source>
</evidence>
<evidence type="ECO:0000259" key="7">
    <source>
        <dbReference type="PROSITE" id="PS50011"/>
    </source>
</evidence>
<keyword evidence="9" id="KW-1185">Reference proteome</keyword>
<protein>
    <recommendedName>
        <fullName evidence="7">Protein kinase domain-containing protein</fullName>
    </recommendedName>
</protein>
<dbReference type="Gene3D" id="1.10.510.10">
    <property type="entry name" value="Transferase(Phosphotransferase) domain 1"/>
    <property type="match status" value="1"/>
</dbReference>
<evidence type="ECO:0000256" key="3">
    <source>
        <dbReference type="ARBA" id="ARBA00022741"/>
    </source>
</evidence>
<evidence type="ECO:0000256" key="2">
    <source>
        <dbReference type="ARBA" id="ARBA00022679"/>
    </source>
</evidence>
<reference evidence="8" key="1">
    <citation type="submission" date="2023-10" db="EMBL/GenBank/DDBJ databases">
        <authorList>
            <person name="Chen Y."/>
            <person name="Shah S."/>
            <person name="Dougan E. K."/>
            <person name="Thang M."/>
            <person name="Chan C."/>
        </authorList>
    </citation>
    <scope>NUCLEOTIDE SEQUENCE [LARGE SCALE GENOMIC DNA]</scope>
</reference>
<keyword evidence="4" id="KW-0418">Kinase</keyword>
<organism evidence="8 9">
    <name type="scientific">Prorocentrum cordatum</name>
    <dbReference type="NCBI Taxonomy" id="2364126"/>
    <lineage>
        <taxon>Eukaryota</taxon>
        <taxon>Sar</taxon>
        <taxon>Alveolata</taxon>
        <taxon>Dinophyceae</taxon>
        <taxon>Prorocentrales</taxon>
        <taxon>Prorocentraceae</taxon>
        <taxon>Prorocentrum</taxon>
    </lineage>
</organism>
<evidence type="ECO:0000256" key="5">
    <source>
        <dbReference type="ARBA" id="ARBA00022840"/>
    </source>
</evidence>
<sequence>MLTNVKEVVGQLASWSGVQDSKHVVSLLSAMVEEQRVFMVMEGCESNILRKISGSPSFWAPESHRVLKEMLLGVQACNLAVTVRRSIKPHDCPIRSDGSTVKLCDFGLVVRTPRGGQLREVASTILFTSQEMLMGYGYGKAKDVWPFRVIAYWLCFDVLPFPKAFCQSTRVHEEGYPAMGPPRGAWGAAAGRRSSCRTWSAASPPAAPRSRPRRSGHPAAGGPRQRPRQRQRPGPR</sequence>
<evidence type="ECO:0000256" key="6">
    <source>
        <dbReference type="SAM" id="MobiDB-lite"/>
    </source>
</evidence>
<evidence type="ECO:0000256" key="4">
    <source>
        <dbReference type="ARBA" id="ARBA00022777"/>
    </source>
</evidence>
<keyword evidence="3" id="KW-0547">Nucleotide-binding</keyword>
<dbReference type="PANTHER" id="PTHR24349">
    <property type="entry name" value="SERINE/THREONINE-PROTEIN KINASE"/>
    <property type="match status" value="1"/>
</dbReference>
<dbReference type="Pfam" id="PF00069">
    <property type="entry name" value="Pkinase"/>
    <property type="match status" value="1"/>
</dbReference>
<dbReference type="PROSITE" id="PS50011">
    <property type="entry name" value="PROTEIN_KINASE_DOM"/>
    <property type="match status" value="1"/>
</dbReference>
<proteinExistence type="predicted"/>
<feature type="region of interest" description="Disordered" evidence="6">
    <location>
        <begin position="186"/>
        <end position="236"/>
    </location>
</feature>
<dbReference type="InterPro" id="IPR011009">
    <property type="entry name" value="Kinase-like_dom_sf"/>
</dbReference>
<feature type="compositionally biased region" description="Basic residues" evidence="6">
    <location>
        <begin position="225"/>
        <end position="236"/>
    </location>
</feature>
<feature type="domain" description="Protein kinase" evidence="7">
    <location>
        <begin position="1"/>
        <end position="236"/>
    </location>
</feature>
<comment type="caution">
    <text evidence="8">The sequence shown here is derived from an EMBL/GenBank/DDBJ whole genome shotgun (WGS) entry which is preliminary data.</text>
</comment>
<dbReference type="InterPro" id="IPR000719">
    <property type="entry name" value="Prot_kinase_dom"/>
</dbReference>
<gene>
    <name evidence="8" type="ORF">PCOR1329_LOCUS35600</name>
</gene>
<dbReference type="SMART" id="SM00220">
    <property type="entry name" value="S_TKc"/>
    <property type="match status" value="1"/>
</dbReference>